<evidence type="ECO:0000313" key="4">
    <source>
        <dbReference type="RefSeq" id="XP_019629345.1"/>
    </source>
</evidence>
<dbReference type="InterPro" id="IPR036282">
    <property type="entry name" value="Glutathione-S-Trfase_C_sf"/>
</dbReference>
<keyword evidence="3" id="KW-1185">Reference proteome</keyword>
<dbReference type="SUPFAM" id="SSF52833">
    <property type="entry name" value="Thioredoxin-like"/>
    <property type="match status" value="1"/>
</dbReference>
<feature type="domain" description="GST N-terminal" evidence="1">
    <location>
        <begin position="3"/>
        <end position="85"/>
    </location>
</feature>
<dbReference type="GO" id="GO:0016034">
    <property type="term" value="F:maleylacetoacetate isomerase activity"/>
    <property type="evidence" value="ECO:0007669"/>
    <property type="project" value="TreeGrafter"/>
</dbReference>
<dbReference type="AlphaFoldDB" id="A0A6P4YIV3"/>
<feature type="domain" description="GST C-terminal" evidence="2">
    <location>
        <begin position="92"/>
        <end position="222"/>
    </location>
</feature>
<accession>A0A6P4YIV3</accession>
<dbReference type="RefSeq" id="XP_019629345.1">
    <property type="nucleotide sequence ID" value="XM_019773786.1"/>
</dbReference>
<dbReference type="GO" id="GO:0006749">
    <property type="term" value="P:glutathione metabolic process"/>
    <property type="evidence" value="ECO:0007669"/>
    <property type="project" value="TreeGrafter"/>
</dbReference>
<dbReference type="SFLD" id="SFLDG00358">
    <property type="entry name" value="Main_(cytGST)"/>
    <property type="match status" value="1"/>
</dbReference>
<sequence length="226" mass="25943">MSSDITLYWGSGSVPCWRPMICLEEKGLSGYNKKLISFEKKEHKSNEIMKLNPRGQVPTFKHGDVVVNESMAICLYIENAFKNQGTKLLPDDPSQQALVLQRFVETQNIMEKNNALVYYKYRTKQEDWDQAFIAEKSKALAEELPLWEKYLSQYGEGSFITGKDFTLADAGLIPALAFLVRMQLSLKERFPLLASYYERVKDRPSVQSGWPPHWKDSPGMGYLKDV</sequence>
<dbReference type="InterPro" id="IPR036249">
    <property type="entry name" value="Thioredoxin-like_sf"/>
</dbReference>
<evidence type="ECO:0000313" key="3">
    <source>
        <dbReference type="Proteomes" id="UP000515135"/>
    </source>
</evidence>
<dbReference type="Pfam" id="PF02798">
    <property type="entry name" value="GST_N"/>
    <property type="match status" value="1"/>
</dbReference>
<dbReference type="InterPro" id="IPR010987">
    <property type="entry name" value="Glutathione-S-Trfase_C-like"/>
</dbReference>
<dbReference type="Gene3D" id="1.20.1050.10">
    <property type="match status" value="1"/>
</dbReference>
<dbReference type="SFLD" id="SFLDS00019">
    <property type="entry name" value="Glutathione_Transferase_(cytos"/>
    <property type="match status" value="1"/>
</dbReference>
<dbReference type="GO" id="GO:0004364">
    <property type="term" value="F:glutathione transferase activity"/>
    <property type="evidence" value="ECO:0007669"/>
    <property type="project" value="TreeGrafter"/>
</dbReference>
<dbReference type="CDD" id="cd00299">
    <property type="entry name" value="GST_C_family"/>
    <property type="match status" value="1"/>
</dbReference>
<dbReference type="InterPro" id="IPR004046">
    <property type="entry name" value="GST_C"/>
</dbReference>
<reference evidence="4" key="1">
    <citation type="submission" date="2025-08" db="UniProtKB">
        <authorList>
            <consortium name="RefSeq"/>
        </authorList>
    </citation>
    <scope>IDENTIFICATION</scope>
    <source>
        <tissue evidence="4">Gonad</tissue>
    </source>
</reference>
<dbReference type="Gene3D" id="3.40.30.10">
    <property type="entry name" value="Glutaredoxin"/>
    <property type="match status" value="1"/>
</dbReference>
<dbReference type="GO" id="GO:0005739">
    <property type="term" value="C:mitochondrion"/>
    <property type="evidence" value="ECO:0007669"/>
    <property type="project" value="TreeGrafter"/>
</dbReference>
<organism evidence="3 4">
    <name type="scientific">Branchiostoma belcheri</name>
    <name type="common">Amphioxus</name>
    <dbReference type="NCBI Taxonomy" id="7741"/>
    <lineage>
        <taxon>Eukaryota</taxon>
        <taxon>Metazoa</taxon>
        <taxon>Chordata</taxon>
        <taxon>Cephalochordata</taxon>
        <taxon>Leptocardii</taxon>
        <taxon>Amphioxiformes</taxon>
        <taxon>Branchiostomatidae</taxon>
        <taxon>Branchiostoma</taxon>
    </lineage>
</organism>
<dbReference type="InterPro" id="IPR040079">
    <property type="entry name" value="Glutathione_S-Trfase"/>
</dbReference>
<evidence type="ECO:0000259" key="1">
    <source>
        <dbReference type="PROSITE" id="PS50404"/>
    </source>
</evidence>
<dbReference type="OrthoDB" id="2309723at2759"/>
<dbReference type="SUPFAM" id="SSF47616">
    <property type="entry name" value="GST C-terminal domain-like"/>
    <property type="match status" value="1"/>
</dbReference>
<name>A0A6P4YIV3_BRABE</name>
<dbReference type="KEGG" id="bbel:109473760"/>
<evidence type="ECO:0000259" key="2">
    <source>
        <dbReference type="PROSITE" id="PS50405"/>
    </source>
</evidence>
<dbReference type="PROSITE" id="PS50405">
    <property type="entry name" value="GST_CTER"/>
    <property type="match status" value="1"/>
</dbReference>
<dbReference type="GeneID" id="109473760"/>
<dbReference type="GO" id="GO:0006559">
    <property type="term" value="P:L-phenylalanine catabolic process"/>
    <property type="evidence" value="ECO:0007669"/>
    <property type="project" value="TreeGrafter"/>
</dbReference>
<gene>
    <name evidence="4" type="primary">LOC109473760</name>
</gene>
<dbReference type="FunFam" id="3.40.30.10:FF:000221">
    <property type="entry name" value="Glutathione S-transferase rho"/>
    <property type="match status" value="1"/>
</dbReference>
<proteinExistence type="predicted"/>
<dbReference type="PANTHER" id="PTHR42673">
    <property type="entry name" value="MALEYLACETOACETATE ISOMERASE"/>
    <property type="match status" value="1"/>
</dbReference>
<dbReference type="Pfam" id="PF14497">
    <property type="entry name" value="GST_C_3"/>
    <property type="match status" value="1"/>
</dbReference>
<protein>
    <submittedName>
        <fullName evidence="4">Glutathione S-transferase A-like</fullName>
    </submittedName>
</protein>
<dbReference type="PROSITE" id="PS50404">
    <property type="entry name" value="GST_NTER"/>
    <property type="match status" value="1"/>
</dbReference>
<dbReference type="CDD" id="cd00570">
    <property type="entry name" value="GST_N_family"/>
    <property type="match status" value="1"/>
</dbReference>
<dbReference type="InterPro" id="IPR004045">
    <property type="entry name" value="Glutathione_S-Trfase_N"/>
</dbReference>
<dbReference type="PANTHER" id="PTHR42673:SF4">
    <property type="entry name" value="MALEYLACETOACETATE ISOMERASE"/>
    <property type="match status" value="1"/>
</dbReference>
<dbReference type="Proteomes" id="UP000515135">
    <property type="component" value="Unplaced"/>
</dbReference>